<reference evidence="1" key="1">
    <citation type="submission" date="2018-05" db="EMBL/GenBank/DDBJ databases">
        <authorList>
            <person name="Lanie J.A."/>
            <person name="Ng W.-L."/>
            <person name="Kazmierczak K.M."/>
            <person name="Andrzejewski T.M."/>
            <person name="Davidsen T.M."/>
            <person name="Wayne K.J."/>
            <person name="Tettelin H."/>
            <person name="Glass J.I."/>
            <person name="Rusch D."/>
            <person name="Podicherti R."/>
            <person name="Tsui H.-C.T."/>
            <person name="Winkler M.E."/>
        </authorList>
    </citation>
    <scope>NUCLEOTIDE SEQUENCE</scope>
</reference>
<name>A0A383CXQ5_9ZZZZ</name>
<dbReference type="AlphaFoldDB" id="A0A383CXQ5"/>
<accession>A0A383CXQ5</accession>
<proteinExistence type="predicted"/>
<protein>
    <submittedName>
        <fullName evidence="1">Uncharacterized protein</fullName>
    </submittedName>
</protein>
<organism evidence="1">
    <name type="scientific">marine metagenome</name>
    <dbReference type="NCBI Taxonomy" id="408172"/>
    <lineage>
        <taxon>unclassified sequences</taxon>
        <taxon>metagenomes</taxon>
        <taxon>ecological metagenomes</taxon>
    </lineage>
</organism>
<dbReference type="EMBL" id="UINC01212504">
    <property type="protein sequence ID" value="SVE36864.1"/>
    <property type="molecule type" value="Genomic_DNA"/>
</dbReference>
<gene>
    <name evidence="1" type="ORF">METZ01_LOCUS489718</name>
</gene>
<sequence>MVSQVKISIEWAADNYKTIMNFHY</sequence>
<evidence type="ECO:0000313" key="1">
    <source>
        <dbReference type="EMBL" id="SVE36864.1"/>
    </source>
</evidence>